<feature type="compositionally biased region" description="Polar residues" evidence="1">
    <location>
        <begin position="674"/>
        <end position="683"/>
    </location>
</feature>
<protein>
    <submittedName>
        <fullName evidence="2">Uncharacterized protein</fullName>
    </submittedName>
</protein>
<dbReference type="InterPro" id="IPR017956">
    <property type="entry name" value="AT_hook_DNA-bd_motif"/>
</dbReference>
<feature type="compositionally biased region" description="Basic and acidic residues" evidence="1">
    <location>
        <begin position="1"/>
        <end position="15"/>
    </location>
</feature>
<feature type="compositionally biased region" description="Basic and acidic residues" evidence="1">
    <location>
        <begin position="405"/>
        <end position="418"/>
    </location>
</feature>
<feature type="compositionally biased region" description="Polar residues" evidence="1">
    <location>
        <begin position="530"/>
        <end position="540"/>
    </location>
</feature>
<feature type="compositionally biased region" description="Polar residues" evidence="1">
    <location>
        <begin position="353"/>
        <end position="372"/>
    </location>
</feature>
<feature type="compositionally biased region" description="Basic residues" evidence="1">
    <location>
        <begin position="625"/>
        <end position="634"/>
    </location>
</feature>
<feature type="region of interest" description="Disordered" evidence="1">
    <location>
        <begin position="198"/>
        <end position="227"/>
    </location>
</feature>
<feature type="region of interest" description="Disordered" evidence="1">
    <location>
        <begin position="342"/>
        <end position="778"/>
    </location>
</feature>
<comment type="caution">
    <text evidence="2">The sequence shown here is derived from an EMBL/GenBank/DDBJ whole genome shotgun (WGS) entry which is preliminary data.</text>
</comment>
<reference evidence="2 3" key="1">
    <citation type="submission" date="2018-08" db="EMBL/GenBank/DDBJ databases">
        <title>Aphanomyces genome sequencing and annotation.</title>
        <authorList>
            <person name="Minardi D."/>
            <person name="Oidtmann B."/>
            <person name="Van Der Giezen M."/>
            <person name="Studholme D.J."/>
        </authorList>
    </citation>
    <scope>NUCLEOTIDE SEQUENCE [LARGE SCALE GENOMIC DNA]</scope>
    <source>
        <strain evidence="2 3">Sv</strain>
    </source>
</reference>
<feature type="region of interest" description="Disordered" evidence="1">
    <location>
        <begin position="133"/>
        <end position="155"/>
    </location>
</feature>
<feature type="region of interest" description="Disordered" evidence="1">
    <location>
        <begin position="802"/>
        <end position="930"/>
    </location>
</feature>
<feature type="compositionally biased region" description="Polar residues" evidence="1">
    <location>
        <begin position="743"/>
        <end position="757"/>
    </location>
</feature>
<feature type="region of interest" description="Disordered" evidence="1">
    <location>
        <begin position="1"/>
        <end position="24"/>
    </location>
</feature>
<organism evidence="2 3">
    <name type="scientific">Aphanomyces astaci</name>
    <name type="common">Crayfish plague agent</name>
    <dbReference type="NCBI Taxonomy" id="112090"/>
    <lineage>
        <taxon>Eukaryota</taxon>
        <taxon>Sar</taxon>
        <taxon>Stramenopiles</taxon>
        <taxon>Oomycota</taxon>
        <taxon>Saprolegniomycetes</taxon>
        <taxon>Saprolegniales</taxon>
        <taxon>Verrucalvaceae</taxon>
        <taxon>Aphanomyces</taxon>
    </lineage>
</organism>
<evidence type="ECO:0000313" key="2">
    <source>
        <dbReference type="EMBL" id="RHY89356.1"/>
    </source>
</evidence>
<feature type="compositionally biased region" description="Low complexity" evidence="1">
    <location>
        <begin position="95"/>
        <end position="105"/>
    </location>
</feature>
<feature type="compositionally biased region" description="Basic residues" evidence="1">
    <location>
        <begin position="376"/>
        <end position="385"/>
    </location>
</feature>
<proteinExistence type="predicted"/>
<evidence type="ECO:0000256" key="1">
    <source>
        <dbReference type="SAM" id="MobiDB-lite"/>
    </source>
</evidence>
<feature type="compositionally biased region" description="Basic and acidic residues" evidence="1">
    <location>
        <begin position="635"/>
        <end position="644"/>
    </location>
</feature>
<dbReference type="SMART" id="SM00384">
    <property type="entry name" value="AT_hook"/>
    <property type="match status" value="3"/>
</dbReference>
<dbReference type="GO" id="GO:0003677">
    <property type="term" value="F:DNA binding"/>
    <property type="evidence" value="ECO:0007669"/>
    <property type="project" value="InterPro"/>
</dbReference>
<feature type="compositionally biased region" description="Low complexity" evidence="1">
    <location>
        <begin position="718"/>
        <end position="731"/>
    </location>
</feature>
<dbReference type="AlphaFoldDB" id="A0A3R6WSL5"/>
<feature type="compositionally biased region" description="Polar residues" evidence="1">
    <location>
        <begin position="887"/>
        <end position="905"/>
    </location>
</feature>
<gene>
    <name evidence="2" type="ORF">DYB35_006228</name>
</gene>
<feature type="region of interest" description="Disordered" evidence="1">
    <location>
        <begin position="262"/>
        <end position="321"/>
    </location>
</feature>
<feature type="compositionally biased region" description="Basic and acidic residues" evidence="1">
    <location>
        <begin position="215"/>
        <end position="226"/>
    </location>
</feature>
<name>A0A3R6WSL5_APHAT</name>
<feature type="region of interest" description="Disordered" evidence="1">
    <location>
        <begin position="95"/>
        <end position="116"/>
    </location>
</feature>
<dbReference type="EMBL" id="QUTG01004026">
    <property type="protein sequence ID" value="RHY89356.1"/>
    <property type="molecule type" value="Genomic_DNA"/>
</dbReference>
<evidence type="ECO:0000313" key="3">
    <source>
        <dbReference type="Proteomes" id="UP000285712"/>
    </source>
</evidence>
<feature type="compositionally biased region" description="Low complexity" evidence="1">
    <location>
        <begin position="133"/>
        <end position="150"/>
    </location>
</feature>
<dbReference type="Proteomes" id="UP000285712">
    <property type="component" value="Unassembled WGS sequence"/>
</dbReference>
<sequence>MEATNEERPELRPTDPRGATSSADLLHRRMDALERQMDSLPDRICLAISRQAMAREAVVDETLYLIRQRLEGIETRVDRLSFGVSRVLDGKPAAAAGGVESAAGKGTPGPPDTSSTELTLAMRTLTTALLHTRNGLNLPSSPSGGPNSTLARERDVPLKTLDVAKRSRADPPQALVTILPSSILSSQSKQQLPQSTRFITSGDIPRPNSHGANPLHHDRFRDHRDGPTTSFLHHIAVPRSATSPSSPRAASITAFNNLDHQAHRSLSSPRRAPRQAIFDPPASDDVPRNSAVSLPVADPKTSTDQQEPPAPEKPATIHPPFSEVQKTLDIHISEEDYLELIASPPRPEPTTPRAMSSPSTTIPAASRTTSYDNPVVKKKRGPKKGWKQEKAARLLLLEGRTNESTARETPSDVARTEPDDNGLAVSPASKHHAQSWRTHLDDVPRPQNADSNASPRGEVPIKRRGRPKKIGGPSDLASRKNPPGRPKGWTAAGPEDTSMPLVGGLRGGAGRPKRTSLGRTSPVLIDTGGVETSNVTTDQPASDDDGCSLSKRQKTADKEVNNEAALVPPPKAPTILDTPSDLFEDIFGAHNSSSDIPSPLVKSIKAEEGETQSQSLDDVVPRQVGRPKKKRGRPRKVDEIEEPYKGPSSTTTPPDGMATRSVTTRHQLPDADPTVSTSITVAQQAAAGHEDMDLSDASEMEWLPTSPGRRRYLPVENGTTLEGATAGGALEPSASSHGRPPSSGLTTANTSAISSPVKTGPTGPFPSSSMHRFPPPPTRAEFEALRLQAGFRLAHLRQPHAAVGPGGLALSPPLPPSPSTKHNAAAPGAPQVYPPHPTLVERPPLDTPNQHKPPRWAAVPYLTAPPPPNQHGGSSASPAFAHGSVDQLASEQHAQRASTELQHTSVAPKDSSTDDLPPDTSVHTNVEDSTKTSRFCSDTGLFEWTDGQKRRAPENWQCPASTCKTMWCYWFRGDAVNQIGPFRFLTSVDVSDVNSRTLLDRGRAVMDHLIRIAIASQLAVSLEHISEMAPSEFMAVFDLSFDKFLGKTGADGTLTRDGFEKLRADQVMYDMYGSVYEIMAREQKRKTG</sequence>
<accession>A0A3R6WSL5</accession>